<feature type="compositionally biased region" description="Pro residues" evidence="1">
    <location>
        <begin position="440"/>
        <end position="450"/>
    </location>
</feature>
<organism evidence="2 3">
    <name type="scientific">Digitaria exilis</name>
    <dbReference type="NCBI Taxonomy" id="1010633"/>
    <lineage>
        <taxon>Eukaryota</taxon>
        <taxon>Viridiplantae</taxon>
        <taxon>Streptophyta</taxon>
        <taxon>Embryophyta</taxon>
        <taxon>Tracheophyta</taxon>
        <taxon>Spermatophyta</taxon>
        <taxon>Magnoliopsida</taxon>
        <taxon>Liliopsida</taxon>
        <taxon>Poales</taxon>
        <taxon>Poaceae</taxon>
        <taxon>PACMAD clade</taxon>
        <taxon>Panicoideae</taxon>
        <taxon>Panicodae</taxon>
        <taxon>Paniceae</taxon>
        <taxon>Anthephorinae</taxon>
        <taxon>Digitaria</taxon>
    </lineage>
</organism>
<accession>A0A835EY67</accession>
<comment type="caution">
    <text evidence="2">The sequence shown here is derived from an EMBL/GenBank/DDBJ whole genome shotgun (WGS) entry which is preliminary data.</text>
</comment>
<gene>
    <name evidence="2" type="ORF">HU200_024433</name>
</gene>
<feature type="compositionally biased region" description="Basic residues" evidence="1">
    <location>
        <begin position="407"/>
        <end position="418"/>
    </location>
</feature>
<reference evidence="2" key="1">
    <citation type="submission" date="2020-07" db="EMBL/GenBank/DDBJ databases">
        <title>Genome sequence and genetic diversity analysis of an under-domesticated orphan crop, white fonio (Digitaria exilis).</title>
        <authorList>
            <person name="Bennetzen J.L."/>
            <person name="Chen S."/>
            <person name="Ma X."/>
            <person name="Wang X."/>
            <person name="Yssel A.E.J."/>
            <person name="Chaluvadi S.R."/>
            <person name="Johnson M."/>
            <person name="Gangashetty P."/>
            <person name="Hamidou F."/>
            <person name="Sanogo M.D."/>
            <person name="Zwaenepoel A."/>
            <person name="Wallace J."/>
            <person name="Van De Peer Y."/>
            <person name="Van Deynze A."/>
        </authorList>
    </citation>
    <scope>NUCLEOTIDE SEQUENCE</scope>
    <source>
        <tissue evidence="2">Leaves</tissue>
    </source>
</reference>
<dbReference type="Proteomes" id="UP000636709">
    <property type="component" value="Unassembled WGS sequence"/>
</dbReference>
<evidence type="ECO:0000313" key="2">
    <source>
        <dbReference type="EMBL" id="KAF8719689.1"/>
    </source>
</evidence>
<dbReference type="AlphaFoldDB" id="A0A835EY67"/>
<feature type="compositionally biased region" description="Basic and acidic residues" evidence="1">
    <location>
        <begin position="207"/>
        <end position="218"/>
    </location>
</feature>
<dbReference type="CDD" id="cd06257">
    <property type="entry name" value="DnaJ"/>
    <property type="match status" value="1"/>
</dbReference>
<feature type="region of interest" description="Disordered" evidence="1">
    <location>
        <begin position="180"/>
        <end position="276"/>
    </location>
</feature>
<dbReference type="InterPro" id="IPR001623">
    <property type="entry name" value="DnaJ_domain"/>
</dbReference>
<evidence type="ECO:0000313" key="3">
    <source>
        <dbReference type="Proteomes" id="UP000636709"/>
    </source>
</evidence>
<feature type="region of interest" description="Disordered" evidence="1">
    <location>
        <begin position="404"/>
        <end position="453"/>
    </location>
</feature>
<name>A0A835EY67_9POAL</name>
<protein>
    <recommendedName>
        <fullName evidence="4">J domain-containing protein</fullName>
    </recommendedName>
</protein>
<evidence type="ECO:0000256" key="1">
    <source>
        <dbReference type="SAM" id="MobiDB-lite"/>
    </source>
</evidence>
<proteinExistence type="predicted"/>
<evidence type="ECO:0008006" key="4">
    <source>
        <dbReference type="Google" id="ProtNLM"/>
    </source>
</evidence>
<feature type="compositionally biased region" description="Basic and acidic residues" evidence="1">
    <location>
        <begin position="232"/>
        <end position="261"/>
    </location>
</feature>
<keyword evidence="3" id="KW-1185">Reference proteome</keyword>
<feature type="compositionally biased region" description="Low complexity" evidence="1">
    <location>
        <begin position="423"/>
        <end position="439"/>
    </location>
</feature>
<dbReference type="EMBL" id="JACEFO010001700">
    <property type="protein sequence ID" value="KAF8719689.1"/>
    <property type="molecule type" value="Genomic_DNA"/>
</dbReference>
<sequence length="577" mass="62173">MYEIAVLFLHAADWGDEIMVGRPWRPCGSCMHACMMIELAASREESNIRLHLAFEVIFPFDPNGLSLHSIATLLSPNQSSPRTFAGLLPRSRHALLTLAHGDPMAMPRVLRTFRQGTQIVRVVIPRGSVAYTPVALDLFLLSRPAVEARPPITKTPRTMLYLFHSFESLVCLRAPGSNVAQREASPRQEQFPAGTNGALRGAMPSGDEQRSPRSEAPRGLRRSAGNAPPLLRGKEGGERKELAPFRLTRAAEWDDPHRGRTDGPIMRNKPPEASPQGVRAAYRSLHPSDSRPEAEAQFKAITEAYEIVGRPFIQFPFFLASTGDPVGEWRCADSTGVPASSRDPAPPAPVLPGPHPSASWCLQTVPLALPRQDLAPSAPPVDVSPFRPVPPRFPLIRLLHPGETLRRRPSFPRGKQIHPSRPPRGLRLPRPAAAAANDAPPAPPAAPAPSPALAGQGASCACSISRAGWAGDFRRAHHAVGAGARAGRRPGIRHAFLQRTHLGRQAARTATAPALQEDTGGLAPAVSAVLRLVQIDEPDAFVLAMYQRQSIASTGTGDGPLGQVNLQDCGARFIVIT</sequence>